<proteinExistence type="predicted"/>
<dbReference type="Pfam" id="PF01547">
    <property type="entry name" value="SBP_bac_1"/>
    <property type="match status" value="1"/>
</dbReference>
<dbReference type="InterPro" id="IPR050490">
    <property type="entry name" value="Bact_solute-bd_prot1"/>
</dbReference>
<protein>
    <recommendedName>
        <fullName evidence="2">ABC transporter substrate-binding protein</fullName>
    </recommendedName>
</protein>
<dbReference type="PANTHER" id="PTHR43649">
    <property type="entry name" value="ARABINOSE-BINDING PROTEIN-RELATED"/>
    <property type="match status" value="1"/>
</dbReference>
<name>A0A381UXI1_9ZZZZ</name>
<organism evidence="1">
    <name type="scientific">marine metagenome</name>
    <dbReference type="NCBI Taxonomy" id="408172"/>
    <lineage>
        <taxon>unclassified sequences</taxon>
        <taxon>metagenomes</taxon>
        <taxon>ecological metagenomes</taxon>
    </lineage>
</organism>
<dbReference type="Gene3D" id="3.40.190.10">
    <property type="entry name" value="Periplasmic binding protein-like II"/>
    <property type="match status" value="1"/>
</dbReference>
<accession>A0A381UXI1</accession>
<dbReference type="InterPro" id="IPR006059">
    <property type="entry name" value="SBP"/>
</dbReference>
<dbReference type="SUPFAM" id="SSF53850">
    <property type="entry name" value="Periplasmic binding protein-like II"/>
    <property type="match status" value="1"/>
</dbReference>
<evidence type="ECO:0008006" key="2">
    <source>
        <dbReference type="Google" id="ProtNLM"/>
    </source>
</evidence>
<dbReference type="AlphaFoldDB" id="A0A381UXI1"/>
<dbReference type="EMBL" id="UINC01007347">
    <property type="protein sequence ID" value="SVA32815.1"/>
    <property type="molecule type" value="Genomic_DNA"/>
</dbReference>
<dbReference type="PANTHER" id="PTHR43649:SF12">
    <property type="entry name" value="DIACETYLCHITOBIOSE BINDING PROTEIN DASA"/>
    <property type="match status" value="1"/>
</dbReference>
<reference evidence="1" key="1">
    <citation type="submission" date="2018-05" db="EMBL/GenBank/DDBJ databases">
        <authorList>
            <person name="Lanie J.A."/>
            <person name="Ng W.-L."/>
            <person name="Kazmierczak K.M."/>
            <person name="Andrzejewski T.M."/>
            <person name="Davidsen T.M."/>
            <person name="Wayne K.J."/>
            <person name="Tettelin H."/>
            <person name="Glass J.I."/>
            <person name="Rusch D."/>
            <person name="Podicherti R."/>
            <person name="Tsui H.-C.T."/>
            <person name="Winkler M.E."/>
        </authorList>
    </citation>
    <scope>NUCLEOTIDE SEQUENCE</scope>
</reference>
<sequence>MLTMKKALVSIMLLVLIPISIHAAKITFLTPSWGVPPDKALLESFQKESGITVEIQSVQNKDLFSRIQVAAATKQAAADVVFLTQEAPSNLVAVGMMHSLNDLMGKDPLESDLTGQKFWNIGGEQFGVPVYAQLVMMDYNTDRLKQAGYSSPPKTWNELKSMSKKIKSSGIDKHPIAMKSSDWSWYLMSLSMGDPMFDKDMKPVFANKGSKARVAMRMLFDFFSEGLISPEIVAGTVNQHSIFWSGSGTFHQGWQGSIRVGNNAKKSKQAPYVAYMVLPEVGNTWSFPAAIGIAKYSKNVEASWKFIRWYTGKENQKSIYNAFGLYPSRASVAAELNDEGVVDGYSQILAQSKKVDELPRYTLWWGPFTAKVTEEILTAVQTDADADKTVDKIAGIWNELKSEYE</sequence>
<evidence type="ECO:0000313" key="1">
    <source>
        <dbReference type="EMBL" id="SVA32815.1"/>
    </source>
</evidence>
<gene>
    <name evidence="1" type="ORF">METZ01_LOCUS85669</name>
</gene>